<protein>
    <recommendedName>
        <fullName evidence="5 12">UDP-N-acetylglucosamine transferase subunit ALG13</fullName>
        <ecNumber evidence="4 12">2.4.1.141</ecNumber>
    </recommendedName>
    <alternativeName>
        <fullName evidence="10 12">Asparagine-linked glycosylation protein 13</fullName>
    </alternativeName>
</protein>
<reference evidence="14 15" key="1">
    <citation type="journal article" date="2018" name="MBio">
        <title>Comparative Genomics Reveals the Core Gene Toolbox for the Fungus-Insect Symbiosis.</title>
        <authorList>
            <person name="Wang Y."/>
            <person name="Stata M."/>
            <person name="Wang W."/>
            <person name="Stajich J.E."/>
            <person name="White M.M."/>
            <person name="Moncalvo J.M."/>
        </authorList>
    </citation>
    <scope>NUCLEOTIDE SEQUENCE [LARGE SCALE GENOMIC DNA]</scope>
    <source>
        <strain evidence="14 15">SC-DP-2</strain>
    </source>
</reference>
<dbReference type="Gene3D" id="3.40.50.2000">
    <property type="entry name" value="Glycogen Phosphorylase B"/>
    <property type="match status" value="1"/>
</dbReference>
<comment type="catalytic activity">
    <reaction evidence="11">
        <text>an N-acetyl-alpha-D-glucosaminyl-diphospho-di-trans,poly-cis-dolichol + UDP-N-acetyl-alpha-D-glucosamine = an N,N'-diacetylchitobiosyl-diphospho-di-trans,poly-cis-dolichol + UDP + H(+)</text>
        <dbReference type="Rhea" id="RHEA:23380"/>
        <dbReference type="Rhea" id="RHEA-COMP:19507"/>
        <dbReference type="Rhea" id="RHEA-COMP:19510"/>
        <dbReference type="ChEBI" id="CHEBI:15378"/>
        <dbReference type="ChEBI" id="CHEBI:57269"/>
        <dbReference type="ChEBI" id="CHEBI:57705"/>
        <dbReference type="ChEBI" id="CHEBI:58223"/>
        <dbReference type="ChEBI" id="CHEBI:58427"/>
        <dbReference type="EC" id="2.4.1.141"/>
    </reaction>
</comment>
<evidence type="ECO:0000256" key="6">
    <source>
        <dbReference type="ARBA" id="ARBA00022676"/>
    </source>
</evidence>
<accession>A0A2T9Y2M5</accession>
<dbReference type="PANTHER" id="PTHR12867">
    <property type="entry name" value="GLYCOSYL TRANSFERASE-RELATED"/>
    <property type="match status" value="1"/>
</dbReference>
<evidence type="ECO:0000256" key="9">
    <source>
        <dbReference type="ARBA" id="ARBA00024804"/>
    </source>
</evidence>
<keyword evidence="7 12" id="KW-0808">Transferase</keyword>
<evidence type="ECO:0000256" key="4">
    <source>
        <dbReference type="ARBA" id="ARBA00012614"/>
    </source>
</evidence>
<comment type="subcellular location">
    <subcellularLocation>
        <location evidence="1 12">Endoplasmic reticulum</location>
    </subcellularLocation>
</comment>
<dbReference type="EC" id="2.4.1.141" evidence="4 12"/>
<keyword evidence="8 12" id="KW-0256">Endoplasmic reticulum</keyword>
<name>A0A2T9Y2M5_9FUNG</name>
<dbReference type="GO" id="GO:0004577">
    <property type="term" value="F:N-acetylglucosaminyldiphosphodolichol N-acetylglucosaminyltransferase activity"/>
    <property type="evidence" value="ECO:0007669"/>
    <property type="project" value="UniProtKB-EC"/>
</dbReference>
<dbReference type="EMBL" id="MBFS01003451">
    <property type="protein sequence ID" value="PVU86592.1"/>
    <property type="molecule type" value="Genomic_DNA"/>
</dbReference>
<dbReference type="GO" id="GO:0005783">
    <property type="term" value="C:endoplasmic reticulum"/>
    <property type="evidence" value="ECO:0007669"/>
    <property type="project" value="UniProtKB-SubCell"/>
</dbReference>
<keyword evidence="15" id="KW-1185">Reference proteome</keyword>
<proteinExistence type="inferred from homology"/>
<comment type="subunit">
    <text evidence="3 12">Heterodimer with ALG14 to form a functional enzyme.</text>
</comment>
<dbReference type="STRING" id="133381.A0A2T9Y2M5"/>
<evidence type="ECO:0000256" key="2">
    <source>
        <dbReference type="ARBA" id="ARBA00006962"/>
    </source>
</evidence>
<evidence type="ECO:0000256" key="8">
    <source>
        <dbReference type="ARBA" id="ARBA00022824"/>
    </source>
</evidence>
<keyword evidence="6 12" id="KW-0328">Glycosyltransferase</keyword>
<dbReference type="InterPro" id="IPR039042">
    <property type="entry name" value="Alg13-like"/>
</dbReference>
<evidence type="ECO:0000313" key="15">
    <source>
        <dbReference type="Proteomes" id="UP000245609"/>
    </source>
</evidence>
<dbReference type="InterPro" id="IPR007235">
    <property type="entry name" value="Glyco_trans_28_C"/>
</dbReference>
<evidence type="ECO:0000256" key="1">
    <source>
        <dbReference type="ARBA" id="ARBA00004240"/>
    </source>
</evidence>
<evidence type="ECO:0000256" key="3">
    <source>
        <dbReference type="ARBA" id="ARBA00011198"/>
    </source>
</evidence>
<evidence type="ECO:0000259" key="13">
    <source>
        <dbReference type="Pfam" id="PF04101"/>
    </source>
</evidence>
<evidence type="ECO:0000256" key="12">
    <source>
        <dbReference type="RuleBase" id="RU362128"/>
    </source>
</evidence>
<organism evidence="14 15">
    <name type="scientific">Smittium megazygosporum</name>
    <dbReference type="NCBI Taxonomy" id="133381"/>
    <lineage>
        <taxon>Eukaryota</taxon>
        <taxon>Fungi</taxon>
        <taxon>Fungi incertae sedis</taxon>
        <taxon>Zoopagomycota</taxon>
        <taxon>Kickxellomycotina</taxon>
        <taxon>Harpellomycetes</taxon>
        <taxon>Harpellales</taxon>
        <taxon>Legeriomycetaceae</taxon>
        <taxon>Smittium</taxon>
    </lineage>
</organism>
<evidence type="ECO:0000256" key="10">
    <source>
        <dbReference type="ARBA" id="ARBA00032061"/>
    </source>
</evidence>
<dbReference type="PANTHER" id="PTHR12867:SF6">
    <property type="entry name" value="N-ACETYLGLUCOSAMINYLDIPHOSPHODOLICHOL N-ACETYLGLUCOSAMINYLTRANSFERASE"/>
    <property type="match status" value="1"/>
</dbReference>
<sequence>MKAVFVTVGSTGFDQLVSVVCSTEFINTLHLDGFGKIVVQYGQSEAFFHPPPNLDPSILISGFSYKKDLSQYYEDADLVISHAGT</sequence>
<comment type="similarity">
    <text evidence="2 12">Belongs to the glycosyltransferase 28 family.</text>
</comment>
<evidence type="ECO:0000256" key="5">
    <source>
        <dbReference type="ARBA" id="ARBA00017468"/>
    </source>
</evidence>
<dbReference type="Pfam" id="PF04101">
    <property type="entry name" value="Glyco_tran_28_C"/>
    <property type="match status" value="1"/>
</dbReference>
<dbReference type="GO" id="GO:0006488">
    <property type="term" value="P:dolichol-linked oligosaccharide biosynthetic process"/>
    <property type="evidence" value="ECO:0007669"/>
    <property type="project" value="InterPro"/>
</dbReference>
<feature type="domain" description="Glycosyl transferase family 28 C-terminal" evidence="13">
    <location>
        <begin position="4"/>
        <end position="85"/>
    </location>
</feature>
<comment type="caution">
    <text evidence="14">The sequence shown here is derived from an EMBL/GenBank/DDBJ whole genome shotgun (WGS) entry which is preliminary data.</text>
</comment>
<dbReference type="Proteomes" id="UP000245609">
    <property type="component" value="Unassembled WGS sequence"/>
</dbReference>
<gene>
    <name evidence="12" type="primary">ALG13</name>
    <name evidence="14" type="ORF">BB560_006652</name>
</gene>
<evidence type="ECO:0000256" key="11">
    <source>
        <dbReference type="ARBA" id="ARBA00048184"/>
    </source>
</evidence>
<evidence type="ECO:0000256" key="7">
    <source>
        <dbReference type="ARBA" id="ARBA00022679"/>
    </source>
</evidence>
<dbReference type="OrthoDB" id="20273at2759"/>
<comment type="function">
    <text evidence="9 12">Involved in protein N-glycosylation. Essential for the second step of the dolichol-linked oligosaccharide pathway.</text>
</comment>
<evidence type="ECO:0000313" key="14">
    <source>
        <dbReference type="EMBL" id="PVU86592.1"/>
    </source>
</evidence>
<dbReference type="AlphaFoldDB" id="A0A2T9Y2M5"/>